<reference evidence="2" key="1">
    <citation type="journal article" date="2018" name="Nat. Microbiol.">
        <title>Leveraging single-cell genomics to expand the fungal tree of life.</title>
        <authorList>
            <person name="Ahrendt S.R."/>
            <person name="Quandt C.A."/>
            <person name="Ciobanu D."/>
            <person name="Clum A."/>
            <person name="Salamov A."/>
            <person name="Andreopoulos B."/>
            <person name="Cheng J.F."/>
            <person name="Woyke T."/>
            <person name="Pelin A."/>
            <person name="Henrissat B."/>
            <person name="Reynolds N.K."/>
            <person name="Benny G.L."/>
            <person name="Smith M.E."/>
            <person name="James T.Y."/>
            <person name="Grigoriev I.V."/>
        </authorList>
    </citation>
    <scope>NUCLEOTIDE SEQUENCE [LARGE SCALE GENOMIC DNA]</scope>
</reference>
<evidence type="ECO:0000313" key="1">
    <source>
        <dbReference type="EMBL" id="RKO91461.1"/>
    </source>
</evidence>
<dbReference type="OrthoDB" id="435038at2759"/>
<organism evidence="1 2">
    <name type="scientific">Blyttiomyces helicus</name>
    <dbReference type="NCBI Taxonomy" id="388810"/>
    <lineage>
        <taxon>Eukaryota</taxon>
        <taxon>Fungi</taxon>
        <taxon>Fungi incertae sedis</taxon>
        <taxon>Chytridiomycota</taxon>
        <taxon>Chytridiomycota incertae sedis</taxon>
        <taxon>Chytridiomycetes</taxon>
        <taxon>Chytridiomycetes incertae sedis</taxon>
        <taxon>Blyttiomyces</taxon>
    </lineage>
</organism>
<dbReference type="EMBL" id="KZ995057">
    <property type="protein sequence ID" value="RKO91461.1"/>
    <property type="molecule type" value="Genomic_DNA"/>
</dbReference>
<keyword evidence="2" id="KW-1185">Reference proteome</keyword>
<sequence>MGEGDDWGGGSGVMSMDAGMAANLSNFIKAAGGLPTKAWHRLWKMSRRVVRLMRFRQGGPWWRIVELGAVGEPGGPAALGNTCDIIFAMPFNDAAVRQLVSDIVGELEKVSAIVVA</sequence>
<protein>
    <submittedName>
        <fullName evidence="1">Uncharacterized protein</fullName>
    </submittedName>
</protein>
<accession>A0A4P9WFE3</accession>
<evidence type="ECO:0000313" key="2">
    <source>
        <dbReference type="Proteomes" id="UP000269721"/>
    </source>
</evidence>
<proteinExistence type="predicted"/>
<dbReference type="Proteomes" id="UP000269721">
    <property type="component" value="Unassembled WGS sequence"/>
</dbReference>
<dbReference type="AlphaFoldDB" id="A0A4P9WFE3"/>
<name>A0A4P9WFE3_9FUNG</name>
<gene>
    <name evidence="1" type="ORF">BDK51DRAFT_45654</name>
</gene>